<sequence length="62" mass="6808">MSAHSWLCYGYDADAAVRLNWWGLLDSHARAAAVPVWILGLPPKEAPITAHWTVAAIAELPR</sequence>
<dbReference type="EMBL" id="JAANOU010000001">
    <property type="protein sequence ID" value="NIH81266.1"/>
    <property type="molecule type" value="Genomic_DNA"/>
</dbReference>
<dbReference type="Proteomes" id="UP000754495">
    <property type="component" value="Unassembled WGS sequence"/>
</dbReference>
<reference evidence="1 2" key="1">
    <citation type="submission" date="2020-03" db="EMBL/GenBank/DDBJ databases">
        <title>Sequencing the genomes of 1000 actinobacteria strains.</title>
        <authorList>
            <person name="Klenk H.-P."/>
        </authorList>
    </citation>
    <scope>NUCLEOTIDE SEQUENCE [LARGE SCALE GENOMIC DNA]</scope>
    <source>
        <strain evidence="1 2">DSM 45668</strain>
    </source>
</reference>
<evidence type="ECO:0000313" key="1">
    <source>
        <dbReference type="EMBL" id="NIH81266.1"/>
    </source>
</evidence>
<proteinExistence type="predicted"/>
<protein>
    <submittedName>
        <fullName evidence="1">Uncharacterized protein</fullName>
    </submittedName>
</protein>
<evidence type="ECO:0000313" key="2">
    <source>
        <dbReference type="Proteomes" id="UP000754495"/>
    </source>
</evidence>
<keyword evidence="2" id="KW-1185">Reference proteome</keyword>
<dbReference type="RefSeq" id="WP_243871307.1">
    <property type="nucleotide sequence ID" value="NZ_JAANOU010000001.1"/>
</dbReference>
<comment type="caution">
    <text evidence="1">The sequence shown here is derived from an EMBL/GenBank/DDBJ whole genome shotgun (WGS) entry which is preliminary data.</text>
</comment>
<name>A0ABX0SWC8_9PSEU</name>
<gene>
    <name evidence="1" type="ORF">FHX46_003796</name>
</gene>
<organism evidence="1 2">
    <name type="scientific">Amycolatopsis viridis</name>
    <dbReference type="NCBI Taxonomy" id="185678"/>
    <lineage>
        <taxon>Bacteria</taxon>
        <taxon>Bacillati</taxon>
        <taxon>Actinomycetota</taxon>
        <taxon>Actinomycetes</taxon>
        <taxon>Pseudonocardiales</taxon>
        <taxon>Pseudonocardiaceae</taxon>
        <taxon>Amycolatopsis</taxon>
    </lineage>
</organism>
<accession>A0ABX0SWC8</accession>